<proteinExistence type="predicted"/>
<dbReference type="EMBL" id="AHMU02000065">
    <property type="protein sequence ID" value="EMN20604.1"/>
    <property type="molecule type" value="Genomic_DNA"/>
</dbReference>
<dbReference type="Proteomes" id="UP000012106">
    <property type="component" value="Unassembled WGS sequence"/>
</dbReference>
<protein>
    <recommendedName>
        <fullName evidence="1">Immunity MXAN-0049 protein domain-containing protein</fullName>
    </recommendedName>
</protein>
<sequence length="275" mass="31976">MEPKLDSAYTHVDSSFGTMEDQFIIAKVITARLSDIKLDTWEEKFYISREKCRIKNRIVEKKILQLLYSKDQVIAKFITIQIGNQNMSNSNYYIFNDMLQDVDLGFKQSQIWKLPSTDVSWISGARHSKTIPVPIEVELNPKFGTKLLDSYHEYIPIWSDHLIHVLQNYGANNLDVYEAIINDPRTGLKIADYKAVNVIGRLDCVDMQRSEYDERSERGAREFRKLMVDPKKTMGLKIFRLDERPTVLVIDEDIKRGIEVAQLKGIRADRIELSR</sequence>
<evidence type="ECO:0000313" key="3">
    <source>
        <dbReference type="Proteomes" id="UP000012106"/>
    </source>
</evidence>
<dbReference type="AlphaFoldDB" id="M6JF68"/>
<evidence type="ECO:0000313" key="2">
    <source>
        <dbReference type="EMBL" id="EMN20604.1"/>
    </source>
</evidence>
<feature type="domain" description="Immunity MXAN-0049 protein" evidence="1">
    <location>
        <begin position="164"/>
        <end position="267"/>
    </location>
</feature>
<accession>M6JF68</accession>
<gene>
    <name evidence="2" type="ORF">LEP1GSC063_3198</name>
</gene>
<evidence type="ECO:0000259" key="1">
    <source>
        <dbReference type="Pfam" id="PF07791"/>
    </source>
</evidence>
<comment type="caution">
    <text evidence="2">The sequence shown here is derived from an EMBL/GenBank/DDBJ whole genome shotgun (WGS) entry which is preliminary data.</text>
</comment>
<dbReference type="RefSeq" id="WP_004472230.1">
    <property type="nucleotide sequence ID" value="NZ_AHMU02000065.1"/>
</dbReference>
<dbReference type="Pfam" id="PF07791">
    <property type="entry name" value="Imm11"/>
    <property type="match status" value="1"/>
</dbReference>
<organism evidence="2 3">
    <name type="scientific">Leptospira santarosai serovar Arenal str. MAVJ 401</name>
    <dbReference type="NCBI Taxonomy" id="1049976"/>
    <lineage>
        <taxon>Bacteria</taxon>
        <taxon>Pseudomonadati</taxon>
        <taxon>Spirochaetota</taxon>
        <taxon>Spirochaetia</taxon>
        <taxon>Leptospirales</taxon>
        <taxon>Leptospiraceae</taxon>
        <taxon>Leptospira</taxon>
    </lineage>
</organism>
<name>M6JF68_9LEPT</name>
<dbReference type="InterPro" id="IPR012433">
    <property type="entry name" value="Imm11"/>
</dbReference>
<reference evidence="2 3" key="1">
    <citation type="submission" date="2013-01" db="EMBL/GenBank/DDBJ databases">
        <authorList>
            <person name="Harkins D.M."/>
            <person name="Durkin A.S."/>
            <person name="Brinkac L.M."/>
            <person name="Haft D.H."/>
            <person name="Selengut J.D."/>
            <person name="Sanka R."/>
            <person name="DePew J."/>
            <person name="Purushe J."/>
            <person name="Hartskeerl R.A."/>
            <person name="Ahmed A."/>
            <person name="van der Linden H."/>
            <person name="Goris M.G.A."/>
            <person name="Vinetz J.M."/>
            <person name="Sutton G.G."/>
            <person name="Nierman W.C."/>
            <person name="Fouts D.E."/>
        </authorList>
    </citation>
    <scope>NUCLEOTIDE SEQUENCE [LARGE SCALE GENOMIC DNA]</scope>
    <source>
        <strain evidence="2 3">MAVJ 401</strain>
    </source>
</reference>